<organism evidence="3 4">
    <name type="scientific">Trichocladium antarcticum</name>
    <dbReference type="NCBI Taxonomy" id="1450529"/>
    <lineage>
        <taxon>Eukaryota</taxon>
        <taxon>Fungi</taxon>
        <taxon>Dikarya</taxon>
        <taxon>Ascomycota</taxon>
        <taxon>Pezizomycotina</taxon>
        <taxon>Sordariomycetes</taxon>
        <taxon>Sordariomycetidae</taxon>
        <taxon>Sordariales</taxon>
        <taxon>Chaetomiaceae</taxon>
        <taxon>Trichocladium</taxon>
    </lineage>
</organism>
<reference evidence="3" key="1">
    <citation type="journal article" date="2023" name="Mol. Phylogenet. Evol.">
        <title>Genome-scale phylogeny and comparative genomics of the fungal order Sordariales.</title>
        <authorList>
            <person name="Hensen N."/>
            <person name="Bonometti L."/>
            <person name="Westerberg I."/>
            <person name="Brannstrom I.O."/>
            <person name="Guillou S."/>
            <person name="Cros-Aarteil S."/>
            <person name="Calhoun S."/>
            <person name="Haridas S."/>
            <person name="Kuo A."/>
            <person name="Mondo S."/>
            <person name="Pangilinan J."/>
            <person name="Riley R."/>
            <person name="LaButti K."/>
            <person name="Andreopoulos B."/>
            <person name="Lipzen A."/>
            <person name="Chen C."/>
            <person name="Yan M."/>
            <person name="Daum C."/>
            <person name="Ng V."/>
            <person name="Clum A."/>
            <person name="Steindorff A."/>
            <person name="Ohm R.A."/>
            <person name="Martin F."/>
            <person name="Silar P."/>
            <person name="Natvig D.O."/>
            <person name="Lalanne C."/>
            <person name="Gautier V."/>
            <person name="Ament-Velasquez S.L."/>
            <person name="Kruys A."/>
            <person name="Hutchinson M.I."/>
            <person name="Powell A.J."/>
            <person name="Barry K."/>
            <person name="Miller A.N."/>
            <person name="Grigoriev I.V."/>
            <person name="Debuchy R."/>
            <person name="Gladieux P."/>
            <person name="Hiltunen Thoren M."/>
            <person name="Johannesson H."/>
        </authorList>
    </citation>
    <scope>NUCLEOTIDE SEQUENCE</scope>
    <source>
        <strain evidence="3">CBS 123565</strain>
    </source>
</reference>
<protein>
    <recommendedName>
        <fullName evidence="2">Clr5 domain-containing protein</fullName>
    </recommendedName>
</protein>
<keyword evidence="4" id="KW-1185">Reference proteome</keyword>
<feature type="region of interest" description="Disordered" evidence="1">
    <location>
        <begin position="130"/>
        <end position="162"/>
    </location>
</feature>
<dbReference type="InterPro" id="IPR025676">
    <property type="entry name" value="Clr5_dom"/>
</dbReference>
<dbReference type="Pfam" id="PF14420">
    <property type="entry name" value="Clr5"/>
    <property type="match status" value="1"/>
</dbReference>
<reference evidence="3" key="2">
    <citation type="submission" date="2023-05" db="EMBL/GenBank/DDBJ databases">
        <authorList>
            <consortium name="Lawrence Berkeley National Laboratory"/>
            <person name="Steindorff A."/>
            <person name="Hensen N."/>
            <person name="Bonometti L."/>
            <person name="Westerberg I."/>
            <person name="Brannstrom I.O."/>
            <person name="Guillou S."/>
            <person name="Cros-Aarteil S."/>
            <person name="Calhoun S."/>
            <person name="Haridas S."/>
            <person name="Kuo A."/>
            <person name="Mondo S."/>
            <person name="Pangilinan J."/>
            <person name="Riley R."/>
            <person name="Labutti K."/>
            <person name="Andreopoulos B."/>
            <person name="Lipzen A."/>
            <person name="Chen C."/>
            <person name="Yanf M."/>
            <person name="Daum C."/>
            <person name="Ng V."/>
            <person name="Clum A."/>
            <person name="Ohm R."/>
            <person name="Martin F."/>
            <person name="Silar P."/>
            <person name="Natvig D."/>
            <person name="Lalanne C."/>
            <person name="Gautier V."/>
            <person name="Ament-Velasquez S.L."/>
            <person name="Kruys A."/>
            <person name="Hutchinson M.I."/>
            <person name="Powell A.J."/>
            <person name="Barry K."/>
            <person name="Miller A.N."/>
            <person name="Grigoriev I.V."/>
            <person name="Debuchy R."/>
            <person name="Gladieux P."/>
            <person name="Thoren M.H."/>
            <person name="Johannesson H."/>
        </authorList>
    </citation>
    <scope>NUCLEOTIDE SEQUENCE</scope>
    <source>
        <strain evidence="3">CBS 123565</strain>
    </source>
</reference>
<comment type="caution">
    <text evidence="3">The sequence shown here is derived from an EMBL/GenBank/DDBJ whole genome shotgun (WGS) entry which is preliminary data.</text>
</comment>
<evidence type="ECO:0000313" key="4">
    <source>
        <dbReference type="Proteomes" id="UP001304895"/>
    </source>
</evidence>
<evidence type="ECO:0000313" key="3">
    <source>
        <dbReference type="EMBL" id="KAK4134083.1"/>
    </source>
</evidence>
<sequence length="185" mass="21765">MSGSDYYMYHPQEAGSAPLQGQTAVFRPSKPADWEPYRDAIAHYYITMNMKLKDVMPEMETTYFFKATEKQYKTQIKKWNLDTKYIKSSEYMFMIKTMRERKAQDSTKETRFILRGRVVDPKDIARFEKRAQRKGQMKEGEAVDAPEAEPVEDLVYGTPPPDEAYQTYDAEHDEYDDSAECMYSY</sequence>
<proteinExistence type="predicted"/>
<feature type="compositionally biased region" description="Basic and acidic residues" evidence="1">
    <location>
        <begin position="130"/>
        <end position="141"/>
    </location>
</feature>
<name>A0AAN6UJL8_9PEZI</name>
<dbReference type="AlphaFoldDB" id="A0AAN6UJL8"/>
<dbReference type="EMBL" id="MU853409">
    <property type="protein sequence ID" value="KAK4134083.1"/>
    <property type="molecule type" value="Genomic_DNA"/>
</dbReference>
<feature type="domain" description="Clr5" evidence="2">
    <location>
        <begin position="31"/>
        <end position="82"/>
    </location>
</feature>
<dbReference type="PANTHER" id="PTHR38788:SF3">
    <property type="entry name" value="CLR5 DOMAIN-CONTAINING PROTEIN"/>
    <property type="match status" value="1"/>
</dbReference>
<evidence type="ECO:0000256" key="1">
    <source>
        <dbReference type="SAM" id="MobiDB-lite"/>
    </source>
</evidence>
<dbReference type="Proteomes" id="UP001304895">
    <property type="component" value="Unassembled WGS sequence"/>
</dbReference>
<accession>A0AAN6UJL8</accession>
<feature type="compositionally biased region" description="Acidic residues" evidence="1">
    <location>
        <begin position="142"/>
        <end position="152"/>
    </location>
</feature>
<gene>
    <name evidence="3" type="ORF">BT67DRAFT_307261</name>
</gene>
<evidence type="ECO:0000259" key="2">
    <source>
        <dbReference type="Pfam" id="PF14420"/>
    </source>
</evidence>
<dbReference type="PANTHER" id="PTHR38788">
    <property type="entry name" value="CLR5 DOMAIN-CONTAINING PROTEIN"/>
    <property type="match status" value="1"/>
</dbReference>